<keyword evidence="2" id="KW-1185">Reference proteome</keyword>
<gene>
    <name evidence="1" type="ORF">OSB1V03_LOCUS5220</name>
</gene>
<dbReference type="Gene3D" id="3.30.200.20">
    <property type="entry name" value="Phosphorylase Kinase, domain 1"/>
    <property type="match status" value="1"/>
</dbReference>
<dbReference type="AlphaFoldDB" id="A0A7R9KKN5"/>
<evidence type="ECO:0000313" key="1">
    <source>
        <dbReference type="EMBL" id="CAD7624780.1"/>
    </source>
</evidence>
<dbReference type="EMBL" id="CAJPIZ010002558">
    <property type="protein sequence ID" value="CAG2105210.1"/>
    <property type="molecule type" value="Genomic_DNA"/>
</dbReference>
<protein>
    <recommendedName>
        <fullName evidence="3">Protein kinase domain-containing protein</fullName>
    </recommendedName>
</protein>
<accession>A0A7R9KKN5</accession>
<reference evidence="1" key="1">
    <citation type="submission" date="2020-11" db="EMBL/GenBank/DDBJ databases">
        <authorList>
            <person name="Tran Van P."/>
        </authorList>
    </citation>
    <scope>NUCLEOTIDE SEQUENCE</scope>
</reference>
<name>A0A7R9KKN5_9ACAR</name>
<sequence length="158" mass="18187">MSKILKWVRIGKIPYFPGRYKTWEGNDEPYMLVLDMLTLLPILAVSRDRRAGILDNSVIFKSAGLSVFSNLDFMPIMTPKANVLNNTSNRNYFMKTFEKLKSNRKGAFGEVYKVKHIIENEVYAVKIVKFEGRSFGYPLSLCFLSALWDLTWDSSLSL</sequence>
<dbReference type="Proteomes" id="UP000759131">
    <property type="component" value="Unassembled WGS sequence"/>
</dbReference>
<dbReference type="SUPFAM" id="SSF56112">
    <property type="entry name" value="Protein kinase-like (PK-like)"/>
    <property type="match status" value="1"/>
</dbReference>
<organism evidence="1">
    <name type="scientific">Medioppia subpectinata</name>
    <dbReference type="NCBI Taxonomy" id="1979941"/>
    <lineage>
        <taxon>Eukaryota</taxon>
        <taxon>Metazoa</taxon>
        <taxon>Ecdysozoa</taxon>
        <taxon>Arthropoda</taxon>
        <taxon>Chelicerata</taxon>
        <taxon>Arachnida</taxon>
        <taxon>Acari</taxon>
        <taxon>Acariformes</taxon>
        <taxon>Sarcoptiformes</taxon>
        <taxon>Oribatida</taxon>
        <taxon>Brachypylina</taxon>
        <taxon>Oppioidea</taxon>
        <taxon>Oppiidae</taxon>
        <taxon>Medioppia</taxon>
    </lineage>
</organism>
<evidence type="ECO:0008006" key="3">
    <source>
        <dbReference type="Google" id="ProtNLM"/>
    </source>
</evidence>
<dbReference type="EMBL" id="OC857133">
    <property type="protein sequence ID" value="CAD7624780.1"/>
    <property type="molecule type" value="Genomic_DNA"/>
</dbReference>
<proteinExistence type="predicted"/>
<dbReference type="InterPro" id="IPR011009">
    <property type="entry name" value="Kinase-like_dom_sf"/>
</dbReference>
<dbReference type="OrthoDB" id="1405469at2759"/>
<evidence type="ECO:0000313" key="2">
    <source>
        <dbReference type="Proteomes" id="UP000759131"/>
    </source>
</evidence>